<evidence type="ECO:0000256" key="2">
    <source>
        <dbReference type="ARBA" id="ARBA00022723"/>
    </source>
</evidence>
<proteinExistence type="predicted"/>
<dbReference type="InterPro" id="IPR001041">
    <property type="entry name" value="2Fe-2S_ferredoxin-type"/>
</dbReference>
<keyword evidence="3" id="KW-0408">Iron</keyword>
<dbReference type="PROSITE" id="PS51085">
    <property type="entry name" value="2FE2S_FER_2"/>
    <property type="match status" value="1"/>
</dbReference>
<keyword evidence="7" id="KW-1185">Reference proteome</keyword>
<reference evidence="7" key="1">
    <citation type="journal article" date="2019" name="Int. J. Syst. Evol. Microbiol.">
        <title>The Global Catalogue of Microorganisms (GCM) 10K type strain sequencing project: providing services to taxonomists for standard genome sequencing and annotation.</title>
        <authorList>
            <consortium name="The Broad Institute Genomics Platform"/>
            <consortium name="The Broad Institute Genome Sequencing Center for Infectious Disease"/>
            <person name="Wu L."/>
            <person name="Ma J."/>
        </authorList>
    </citation>
    <scope>NUCLEOTIDE SEQUENCE [LARGE SCALE GENOMIC DNA]</scope>
    <source>
        <strain evidence="7">CGMCC 1.15422</strain>
    </source>
</reference>
<comment type="caution">
    <text evidence="6">The sequence shown here is derived from an EMBL/GenBank/DDBJ whole genome shotgun (WGS) entry which is preliminary data.</text>
</comment>
<dbReference type="RefSeq" id="WP_011708365.1">
    <property type="nucleotide sequence ID" value="NZ_BMIX01000003.1"/>
</dbReference>
<dbReference type="Pfam" id="PF01799">
    <property type="entry name" value="Fer2_2"/>
    <property type="match status" value="1"/>
</dbReference>
<dbReference type="SUPFAM" id="SSF47741">
    <property type="entry name" value="CO dehydrogenase ISP C-domain like"/>
    <property type="match status" value="1"/>
</dbReference>
<evidence type="ECO:0000256" key="4">
    <source>
        <dbReference type="ARBA" id="ARBA00023014"/>
    </source>
</evidence>
<dbReference type="InterPro" id="IPR036884">
    <property type="entry name" value="2Fe-2S-bd_dom_sf"/>
</dbReference>
<dbReference type="Proteomes" id="UP000605733">
    <property type="component" value="Unassembled WGS sequence"/>
</dbReference>
<dbReference type="Pfam" id="PF00111">
    <property type="entry name" value="Fer2"/>
    <property type="match status" value="1"/>
</dbReference>
<dbReference type="InterPro" id="IPR012675">
    <property type="entry name" value="Beta-grasp_dom_sf"/>
</dbReference>
<sequence>MATFNITINGKEKTIEADPSTPLLWILRDHLKLVGTKYGCGISQCGACTVHFNGSAVRSCQLPISSAADNEITTIEGLSENGDHPVQQAWLEIDVPQCGYCQAGQIMSASALLKRNPSPSDREIENAMDGNICRCGTYTRIKAAIKKASNTEIV</sequence>
<dbReference type="CDD" id="cd00207">
    <property type="entry name" value="fer2"/>
    <property type="match status" value="1"/>
</dbReference>
<evidence type="ECO:0000313" key="6">
    <source>
        <dbReference type="EMBL" id="GGG34159.1"/>
    </source>
</evidence>
<evidence type="ECO:0000256" key="3">
    <source>
        <dbReference type="ARBA" id="ARBA00023004"/>
    </source>
</evidence>
<accession>A0ABQ1WK91</accession>
<dbReference type="InterPro" id="IPR002888">
    <property type="entry name" value="2Fe-2S-bd"/>
</dbReference>
<dbReference type="InterPro" id="IPR051452">
    <property type="entry name" value="Diverse_Oxidoreductases"/>
</dbReference>
<keyword evidence="1" id="KW-0001">2Fe-2S</keyword>
<dbReference type="Gene3D" id="3.10.20.30">
    <property type="match status" value="1"/>
</dbReference>
<dbReference type="Gene3D" id="1.10.150.120">
    <property type="entry name" value="[2Fe-2S]-binding domain"/>
    <property type="match status" value="1"/>
</dbReference>
<feature type="domain" description="2Fe-2S ferredoxin-type" evidence="5">
    <location>
        <begin position="2"/>
        <end position="78"/>
    </location>
</feature>
<dbReference type="SUPFAM" id="SSF54292">
    <property type="entry name" value="2Fe-2S ferredoxin-like"/>
    <property type="match status" value="1"/>
</dbReference>
<dbReference type="EMBL" id="BMIX01000003">
    <property type="protein sequence ID" value="GGG34159.1"/>
    <property type="molecule type" value="Genomic_DNA"/>
</dbReference>
<keyword evidence="4" id="KW-0411">Iron-sulfur</keyword>
<evidence type="ECO:0000313" key="7">
    <source>
        <dbReference type="Proteomes" id="UP000605733"/>
    </source>
</evidence>
<evidence type="ECO:0000256" key="1">
    <source>
        <dbReference type="ARBA" id="ARBA00022714"/>
    </source>
</evidence>
<protein>
    <submittedName>
        <fullName evidence="6">Isoquinoline 1-oxidoreductase subunit alpha</fullName>
    </submittedName>
</protein>
<keyword evidence="2" id="KW-0479">Metal-binding</keyword>
<organism evidence="6 7">
    <name type="scientific">Christiangramia forsetii</name>
    <dbReference type="NCBI Taxonomy" id="411153"/>
    <lineage>
        <taxon>Bacteria</taxon>
        <taxon>Pseudomonadati</taxon>
        <taxon>Bacteroidota</taxon>
        <taxon>Flavobacteriia</taxon>
        <taxon>Flavobacteriales</taxon>
        <taxon>Flavobacteriaceae</taxon>
        <taxon>Christiangramia</taxon>
    </lineage>
</organism>
<gene>
    <name evidence="6" type="ORF">GCM10011532_17270</name>
</gene>
<name>A0ABQ1WK91_9FLAO</name>
<dbReference type="InterPro" id="IPR036010">
    <property type="entry name" value="2Fe-2S_ferredoxin-like_sf"/>
</dbReference>
<evidence type="ECO:0000259" key="5">
    <source>
        <dbReference type="PROSITE" id="PS51085"/>
    </source>
</evidence>
<dbReference type="PANTHER" id="PTHR44379">
    <property type="entry name" value="OXIDOREDUCTASE WITH IRON-SULFUR SUBUNIT"/>
    <property type="match status" value="1"/>
</dbReference>
<dbReference type="PANTHER" id="PTHR44379:SF2">
    <property type="entry name" value="BLR6218 PROTEIN"/>
    <property type="match status" value="1"/>
</dbReference>